<proteinExistence type="inferred from homology"/>
<dbReference type="RefSeq" id="XP_008106535.1">
    <property type="nucleotide sequence ID" value="XM_008108328.3"/>
</dbReference>
<reference evidence="13" key="3">
    <citation type="submission" date="2025-09" db="UniProtKB">
        <authorList>
            <consortium name="Ensembl"/>
        </authorList>
    </citation>
    <scope>IDENTIFICATION</scope>
</reference>
<comment type="similarity">
    <text evidence="9">Belongs to the G-protein coupled receptor 1 family. Mas subfamily.</text>
</comment>
<gene>
    <name evidence="13" type="primary">LOC100558470</name>
</gene>
<dbReference type="SUPFAM" id="SSF81321">
    <property type="entry name" value="Family A G protein-coupled receptor-like"/>
    <property type="match status" value="1"/>
</dbReference>
<dbReference type="InterPro" id="IPR017452">
    <property type="entry name" value="GPCR_Rhodpsn_7TM"/>
</dbReference>
<dbReference type="eggNOG" id="ENOG502SQ10">
    <property type="taxonomic scope" value="Eukaryota"/>
</dbReference>
<dbReference type="GO" id="GO:0007186">
    <property type="term" value="P:G protein-coupled receptor signaling pathway"/>
    <property type="evidence" value="ECO:0000318"/>
    <property type="project" value="GO_Central"/>
</dbReference>
<dbReference type="RefSeq" id="XP_003219532.1">
    <property type="nucleotide sequence ID" value="XM_003219484.4"/>
</dbReference>
<keyword evidence="2" id="KW-1003">Cell membrane</keyword>
<dbReference type="Proteomes" id="UP000001646">
    <property type="component" value="Chromosome 4"/>
</dbReference>
<evidence type="ECO:0000256" key="5">
    <source>
        <dbReference type="ARBA" id="ARBA00023040"/>
    </source>
</evidence>
<feature type="transmembrane region" description="Helical" evidence="11">
    <location>
        <begin position="166"/>
        <end position="190"/>
    </location>
</feature>
<dbReference type="GO" id="GO:0005886">
    <property type="term" value="C:plasma membrane"/>
    <property type="evidence" value="ECO:0000318"/>
    <property type="project" value="GO_Central"/>
</dbReference>
<dbReference type="AlphaFoldDB" id="G1K8B0"/>
<dbReference type="InParanoid" id="G1K8B0"/>
<keyword evidence="8 10" id="KW-0807">Transducer</keyword>
<evidence type="ECO:0000256" key="6">
    <source>
        <dbReference type="ARBA" id="ARBA00023136"/>
    </source>
</evidence>
<accession>G1K8B0</accession>
<dbReference type="GeneID" id="100558470"/>
<evidence type="ECO:0000313" key="14">
    <source>
        <dbReference type="Proteomes" id="UP000001646"/>
    </source>
</evidence>
<evidence type="ECO:0000256" key="1">
    <source>
        <dbReference type="ARBA" id="ARBA00004651"/>
    </source>
</evidence>
<feature type="transmembrane region" description="Helical" evidence="11">
    <location>
        <begin position="283"/>
        <end position="307"/>
    </location>
</feature>
<keyword evidence="7 10" id="KW-0675">Receptor</keyword>
<dbReference type="KEGG" id="acs:100558470"/>
<reference evidence="13 14" key="1">
    <citation type="submission" date="2009-12" db="EMBL/GenBank/DDBJ databases">
        <title>The Genome Sequence of Anolis carolinensis (Green Anole Lizard).</title>
        <authorList>
            <consortium name="The Genome Sequencing Platform"/>
            <person name="Di Palma F."/>
            <person name="Alfoldi J."/>
            <person name="Heiman D."/>
            <person name="Young S."/>
            <person name="Grabherr M."/>
            <person name="Johnson J."/>
            <person name="Lander E.S."/>
            <person name="Lindblad-Toh K."/>
        </authorList>
    </citation>
    <scope>NUCLEOTIDE SEQUENCE [LARGE SCALE GENOMIC DNA]</scope>
    <source>
        <strain evidence="13 14">JBL SC #1</strain>
    </source>
</reference>
<keyword evidence="4 11" id="KW-1133">Transmembrane helix</keyword>
<dbReference type="RefSeq" id="XP_008106534.1">
    <property type="nucleotide sequence ID" value="XM_008108327.3"/>
</dbReference>
<feature type="transmembrane region" description="Helical" evidence="11">
    <location>
        <begin position="246"/>
        <end position="271"/>
    </location>
</feature>
<dbReference type="PROSITE" id="PS00237">
    <property type="entry name" value="G_PROTEIN_RECEP_F1_1"/>
    <property type="match status" value="1"/>
</dbReference>
<evidence type="ECO:0000256" key="8">
    <source>
        <dbReference type="ARBA" id="ARBA00023224"/>
    </source>
</evidence>
<feature type="domain" description="G-protein coupled receptors family 1 profile" evidence="12">
    <location>
        <begin position="111"/>
        <end position="336"/>
    </location>
</feature>
<dbReference type="STRING" id="28377.ENSACAP00000000126"/>
<dbReference type="Ensembl" id="ENSACAT00000000128.3">
    <property type="protein sequence ID" value="ENSACAP00000000126.3"/>
    <property type="gene ID" value="ENSACAG00000000133.3"/>
</dbReference>
<dbReference type="GO" id="GO:0004930">
    <property type="term" value="F:G protein-coupled receptor activity"/>
    <property type="evidence" value="ECO:0000318"/>
    <property type="project" value="GO_Central"/>
</dbReference>
<feature type="transmembrane region" description="Helical" evidence="11">
    <location>
        <begin position="211"/>
        <end position="234"/>
    </location>
</feature>
<evidence type="ECO:0000259" key="12">
    <source>
        <dbReference type="PROSITE" id="PS50262"/>
    </source>
</evidence>
<dbReference type="Bgee" id="ENSACAG00000000133">
    <property type="expression patterns" value="Expressed in adrenal gland and 8 other cell types or tissues"/>
</dbReference>
<dbReference type="HOGENOM" id="CLU_009579_4_0_1"/>
<dbReference type="PROSITE" id="PS50262">
    <property type="entry name" value="G_PROTEIN_RECEP_F1_2"/>
    <property type="match status" value="1"/>
</dbReference>
<dbReference type="Gene3D" id="1.20.1070.10">
    <property type="entry name" value="Rhodopsin 7-helix transmembrane proteins"/>
    <property type="match status" value="1"/>
</dbReference>
<feature type="transmembrane region" description="Helical" evidence="11">
    <location>
        <begin position="131"/>
        <end position="154"/>
    </location>
</feature>
<evidence type="ECO:0000256" key="2">
    <source>
        <dbReference type="ARBA" id="ARBA00022475"/>
    </source>
</evidence>
<dbReference type="FunFam" id="1.20.1070.10:FF:000193">
    <property type="entry name" value="Mas-related G-protein coupled receptor member E"/>
    <property type="match status" value="1"/>
</dbReference>
<protein>
    <recommendedName>
        <fullName evidence="12">G-protein coupled receptors family 1 profile domain-containing protein</fullName>
    </recommendedName>
</protein>
<keyword evidence="3 10" id="KW-0812">Transmembrane</keyword>
<comment type="subcellular location">
    <subcellularLocation>
        <location evidence="1">Cell membrane</location>
        <topology evidence="1">Multi-pass membrane protein</topology>
    </subcellularLocation>
</comment>
<evidence type="ECO:0000256" key="3">
    <source>
        <dbReference type="ARBA" id="ARBA00022692"/>
    </source>
</evidence>
<evidence type="ECO:0000256" key="4">
    <source>
        <dbReference type="ARBA" id="ARBA00022989"/>
    </source>
</evidence>
<evidence type="ECO:0000313" key="13">
    <source>
        <dbReference type="Ensembl" id="ENSACAP00000000126.3"/>
    </source>
</evidence>
<dbReference type="OrthoDB" id="9043355at2759"/>
<evidence type="ECO:0000256" key="11">
    <source>
        <dbReference type="SAM" id="Phobius"/>
    </source>
</evidence>
<feature type="transmembrane region" description="Helical" evidence="11">
    <location>
        <begin position="319"/>
        <end position="339"/>
    </location>
</feature>
<organism evidence="13 14">
    <name type="scientific">Anolis carolinensis</name>
    <name type="common">Green anole</name>
    <name type="synonym">American chameleon</name>
    <dbReference type="NCBI Taxonomy" id="28377"/>
    <lineage>
        <taxon>Eukaryota</taxon>
        <taxon>Metazoa</taxon>
        <taxon>Chordata</taxon>
        <taxon>Craniata</taxon>
        <taxon>Vertebrata</taxon>
        <taxon>Euteleostomi</taxon>
        <taxon>Lepidosauria</taxon>
        <taxon>Squamata</taxon>
        <taxon>Bifurcata</taxon>
        <taxon>Unidentata</taxon>
        <taxon>Episquamata</taxon>
        <taxon>Toxicofera</taxon>
        <taxon>Iguania</taxon>
        <taxon>Dactyloidae</taxon>
        <taxon>Anolis</taxon>
    </lineage>
</organism>
<reference evidence="13" key="2">
    <citation type="submission" date="2025-08" db="UniProtKB">
        <authorList>
            <consortium name="Ensembl"/>
        </authorList>
    </citation>
    <scope>IDENTIFICATION</scope>
</reference>
<dbReference type="Pfam" id="PF00001">
    <property type="entry name" value="7tm_1"/>
    <property type="match status" value="1"/>
</dbReference>
<dbReference type="PANTHER" id="PTHR11334:SF69">
    <property type="entry name" value="G-PROTEIN COUPLED RECEPTORS FAMILY 1 PROFILE DOMAIN-CONTAINING PROTEIN"/>
    <property type="match status" value="1"/>
</dbReference>
<dbReference type="PANTHER" id="PTHR11334">
    <property type="entry name" value="MAS-RELATED G-PROTEIN COUPLED RECEPTOR"/>
    <property type="match status" value="1"/>
</dbReference>
<dbReference type="PRINTS" id="PR00237">
    <property type="entry name" value="GPCRRHODOPSN"/>
</dbReference>
<dbReference type="InterPro" id="IPR000276">
    <property type="entry name" value="GPCR_Rhodpsn"/>
</dbReference>
<dbReference type="GeneTree" id="ENSGT01030000234639"/>
<feature type="transmembrane region" description="Helical" evidence="11">
    <location>
        <begin position="95"/>
        <end position="119"/>
    </location>
</feature>
<keyword evidence="6 11" id="KW-0472">Membrane</keyword>
<sequence length="378" mass="42800">MVEDILSFTGITENLKVEYNVSDYGNDSFYQKREFYNVIPVWPVYIEVSNIMDDNTASGDLENKLTLYPDINGSAGIWQPINSTDHVSPDSITEIIINSFVVITCLLGLVGNGMVIWLLGFCMKRNPFTTYILNLSIADFGVLVFLISTAALGMSVGQYNEINIHTLFFLISLELFFLTYSASQYLLAAISIDRSVAVLFPLWHRCHRPPCLSPIVCTLTWILSFVLSAIHFTLHRTKRFGNTPLLYPLIVNVLICTPIMVTSTLILFIQLWCKTKQHPRGKLVTSILLALLFFLIFAFPLNVFYIINHYHTSLHSLMVAGFVCASLNSCINPLIYFLIGRRQKKGQPRVSVKVALQRVFKDEHDHNEEQNNSSVTTV</sequence>
<evidence type="ECO:0000256" key="7">
    <source>
        <dbReference type="ARBA" id="ARBA00023170"/>
    </source>
</evidence>
<evidence type="ECO:0000256" key="10">
    <source>
        <dbReference type="RuleBase" id="RU000688"/>
    </source>
</evidence>
<dbReference type="PRINTS" id="PR02108">
    <property type="entry name" value="MRGPCRFAMILY"/>
</dbReference>
<keyword evidence="5 10" id="KW-0297">G-protein coupled receptor</keyword>
<keyword evidence="14" id="KW-1185">Reference proteome</keyword>
<dbReference type="InterPro" id="IPR026234">
    <property type="entry name" value="MRGPCRFAMILY"/>
</dbReference>
<name>G1K8B0_ANOCA</name>
<evidence type="ECO:0000256" key="9">
    <source>
        <dbReference type="ARBA" id="ARBA00061394"/>
    </source>
</evidence>